<dbReference type="STRING" id="715226.ABI_30840"/>
<feature type="signal peptide" evidence="8">
    <location>
        <begin position="1"/>
        <end position="17"/>
    </location>
</feature>
<dbReference type="InterPro" id="IPR011662">
    <property type="entry name" value="Secretin/TonB_short_N"/>
</dbReference>
<evidence type="ECO:0000256" key="3">
    <source>
        <dbReference type="ARBA" id="ARBA00022496"/>
    </source>
</evidence>
<dbReference type="InterPro" id="IPR037066">
    <property type="entry name" value="Plug_dom_sf"/>
</dbReference>
<dbReference type="NCBIfam" id="TIGR01782">
    <property type="entry name" value="TonB-Xanth-Caul"/>
    <property type="match status" value="1"/>
</dbReference>
<keyword evidence="7" id="KW-0798">TonB box</keyword>
<evidence type="ECO:0000313" key="10">
    <source>
        <dbReference type="EMBL" id="EGF91667.1"/>
    </source>
</evidence>
<accession>F4QN76</accession>
<dbReference type="EMBL" id="GL883078">
    <property type="protein sequence ID" value="EGF91667.1"/>
    <property type="molecule type" value="Genomic_DNA"/>
</dbReference>
<gene>
    <name evidence="10" type="ORF">ABI_30840</name>
</gene>
<keyword evidence="3" id="KW-0410">Iron transport</keyword>
<evidence type="ECO:0000256" key="4">
    <source>
        <dbReference type="ARBA" id="ARBA00023004"/>
    </source>
</evidence>
<keyword evidence="6" id="KW-0998">Cell outer membrane</keyword>
<organism evidence="10 11">
    <name type="scientific">Asticcacaulis biprosthecium C19</name>
    <dbReference type="NCBI Taxonomy" id="715226"/>
    <lineage>
        <taxon>Bacteria</taxon>
        <taxon>Pseudomonadati</taxon>
        <taxon>Pseudomonadota</taxon>
        <taxon>Alphaproteobacteria</taxon>
        <taxon>Caulobacterales</taxon>
        <taxon>Caulobacteraceae</taxon>
        <taxon>Asticcacaulis</taxon>
    </lineage>
</organism>
<evidence type="ECO:0000259" key="9">
    <source>
        <dbReference type="SMART" id="SM00965"/>
    </source>
</evidence>
<keyword evidence="2" id="KW-0813">Transport</keyword>
<dbReference type="InterPro" id="IPR000531">
    <property type="entry name" value="Beta-barrel_TonB"/>
</dbReference>
<evidence type="ECO:0000256" key="7">
    <source>
        <dbReference type="RuleBase" id="RU003357"/>
    </source>
</evidence>
<evidence type="ECO:0000256" key="2">
    <source>
        <dbReference type="ARBA" id="ARBA00022448"/>
    </source>
</evidence>
<keyword evidence="4" id="KW-0408">Iron</keyword>
<dbReference type="HOGENOM" id="CLU_006935_2_0_5"/>
<proteinExistence type="inferred from homology"/>
<dbReference type="Proteomes" id="UP000006512">
    <property type="component" value="Unassembled WGS sequence"/>
</dbReference>
<comment type="similarity">
    <text evidence="7">Belongs to the TonB-dependent receptor family.</text>
</comment>
<dbReference type="Gene3D" id="3.55.50.30">
    <property type="match status" value="1"/>
</dbReference>
<feature type="domain" description="Secretin/TonB short N-terminal" evidence="9">
    <location>
        <begin position="43"/>
        <end position="94"/>
    </location>
</feature>
<dbReference type="InterPro" id="IPR010104">
    <property type="entry name" value="TonB_rcpt_bac"/>
</dbReference>
<dbReference type="SUPFAM" id="SSF56935">
    <property type="entry name" value="Porins"/>
    <property type="match status" value="1"/>
</dbReference>
<dbReference type="GO" id="GO:0009279">
    <property type="term" value="C:cell outer membrane"/>
    <property type="evidence" value="ECO:0007669"/>
    <property type="project" value="UniProtKB-SubCell"/>
</dbReference>
<dbReference type="SMART" id="SM00965">
    <property type="entry name" value="STN"/>
    <property type="match status" value="1"/>
</dbReference>
<feature type="chain" id="PRO_5003320983" evidence="8">
    <location>
        <begin position="18"/>
        <end position="1028"/>
    </location>
</feature>
<dbReference type="eggNOG" id="COG1629">
    <property type="taxonomic scope" value="Bacteria"/>
</dbReference>
<dbReference type="InterPro" id="IPR036942">
    <property type="entry name" value="Beta-barrel_TonB_sf"/>
</dbReference>
<dbReference type="CDD" id="cd01347">
    <property type="entry name" value="ligand_gated_channel"/>
    <property type="match status" value="1"/>
</dbReference>
<dbReference type="Gene3D" id="2.170.130.10">
    <property type="entry name" value="TonB-dependent receptor, plug domain"/>
    <property type="match status" value="1"/>
</dbReference>
<dbReference type="Gene3D" id="2.40.170.20">
    <property type="entry name" value="TonB-dependent receptor, beta-barrel domain"/>
    <property type="match status" value="1"/>
</dbReference>
<keyword evidence="10" id="KW-0675">Receptor</keyword>
<dbReference type="Pfam" id="PF07715">
    <property type="entry name" value="Plug"/>
    <property type="match status" value="1"/>
</dbReference>
<evidence type="ECO:0000256" key="6">
    <source>
        <dbReference type="ARBA" id="ARBA00023237"/>
    </source>
</evidence>
<dbReference type="InterPro" id="IPR012910">
    <property type="entry name" value="Plug_dom"/>
</dbReference>
<protein>
    <submittedName>
        <fullName evidence="10">TonB-dependent receptor family protein</fullName>
    </submittedName>
</protein>
<keyword evidence="3" id="KW-0406">Ion transport</keyword>
<evidence type="ECO:0000256" key="1">
    <source>
        <dbReference type="ARBA" id="ARBA00004442"/>
    </source>
</evidence>
<dbReference type="PANTHER" id="PTHR40980:SF3">
    <property type="entry name" value="TONB-DEPENDENT RECEPTOR-LIKE BETA-BARREL DOMAIN-CONTAINING PROTEIN"/>
    <property type="match status" value="1"/>
</dbReference>
<dbReference type="AlphaFoldDB" id="F4QN76"/>
<sequence length="1028" mass="111417">MNAALALALMSAPAAQAASLYDLDLPAQPLSKSLTEIGSQTHANVIFSPEAVAGRQARPLRGAYSTQAALEALLSGTGLGVSTTRGGSYIVAPLPAQAAPVVRPAPQPLAVWEAEPPQPVIVRGYRQSLTEAMRIKRRADGVVDVVLAEDMAKFPDNNLAEAIQRMPGVAITRDQGEGRSVTVRGLGPDFTRVEINGLEAQAATDGLAEGVNRGRGFDFNVFPSELFSRVDVLKTSSADKPEGSLGATVNLVTPHPLDRKGPHLAAGTQLTYNDLGDRSGARASVMLSNTFAGDRAGILVSAAWSLTPLDLQGVNSGGWNQGTADGGFCKPTQATGGPCDVANLTQATAAYNSVNRATTYIPRFYRYTDLQGDVERVGMTASAQWQPSQHTLMTLDLLYSQFRTQRTDHFLEAIGFSRGASQGGKPESVPLDAVVDGNNTLVYGRFDNVDVRSEVTIENFTTMFKQASFSLKHDLSDRLGFEGLFGVSYSKFANLEVSAQIDRFNVDGYSYDIRDGGQYRPRIDYGFDVSEPSNWYFGPRVTQPGGTGATGPELRLRPNYLHNGYKVAQARFNYRLNDAWRLTLGAEAKRYSFRSIFYRLIQGEANFPAPSVGIEALTKPFCGLSDILEAGHSPDCWRIPDIDAFITEYDLLGNTGRTALSTTNPAARGFNQAVFENDTSLYAQAEFRRTVWGVPVRGNIGVRQVRTDQVSEFIANVPVSIDPSGQRLTQVHRTYSDALPSLNIAADLNGDTVLRFSAAKVIARPPLASLAAETSVQVNGGARRVTTGNPYLEPYRAVSYDLSWEWYPTTGTVAAVGLFYKDISTYVQSLTHVAPYATTGLPAELLSGTGATVTDDFVIQRAVNTPGGPLYGVEITYQQPLRFLPGIWSGLGVRMNYTYANSQIDYFTTSALGSVIVTADLIYLSRNSANATLYYSKGRFEARVSANYRDEYLLAVPGGFNTDANGMDAATYIDASASYRVTDRLTLSLEGLNLTKETNGTWSDSVARRTTDYRLGGRRLHAGLRYSF</sequence>
<dbReference type="GO" id="GO:0006826">
    <property type="term" value="P:iron ion transport"/>
    <property type="evidence" value="ECO:0007669"/>
    <property type="project" value="UniProtKB-KW"/>
</dbReference>
<dbReference type="Pfam" id="PF07660">
    <property type="entry name" value="STN"/>
    <property type="match status" value="1"/>
</dbReference>
<keyword evidence="8" id="KW-0732">Signal</keyword>
<evidence type="ECO:0000313" key="11">
    <source>
        <dbReference type="Proteomes" id="UP000006512"/>
    </source>
</evidence>
<evidence type="ECO:0000256" key="8">
    <source>
        <dbReference type="SAM" id="SignalP"/>
    </source>
</evidence>
<keyword evidence="11" id="KW-1185">Reference proteome</keyword>
<name>F4QN76_9CAUL</name>
<dbReference type="Pfam" id="PF00593">
    <property type="entry name" value="TonB_dep_Rec_b-barrel"/>
    <property type="match status" value="1"/>
</dbReference>
<keyword evidence="5 7" id="KW-0472">Membrane</keyword>
<dbReference type="PANTHER" id="PTHR40980">
    <property type="entry name" value="PLUG DOMAIN-CONTAINING PROTEIN"/>
    <property type="match status" value="1"/>
</dbReference>
<reference evidence="11" key="1">
    <citation type="submission" date="2011-03" db="EMBL/GenBank/DDBJ databases">
        <title>Draft genome sequence of Brevundimonas diminuta.</title>
        <authorList>
            <person name="Brown P.J.B."/>
            <person name="Buechlein A."/>
            <person name="Hemmerich C."/>
            <person name="Brun Y.V."/>
        </authorList>
    </citation>
    <scope>NUCLEOTIDE SEQUENCE [LARGE SCALE GENOMIC DNA]</scope>
    <source>
        <strain evidence="11">C19</strain>
    </source>
</reference>
<evidence type="ECO:0000256" key="5">
    <source>
        <dbReference type="ARBA" id="ARBA00023136"/>
    </source>
</evidence>
<comment type="subcellular location">
    <subcellularLocation>
        <location evidence="1 7">Cell outer membrane</location>
    </subcellularLocation>
</comment>